<dbReference type="EMBL" id="LJZO01000056">
    <property type="protein sequence ID" value="ROV89684.1"/>
    <property type="molecule type" value="Genomic_DNA"/>
</dbReference>
<evidence type="ECO:0000313" key="3">
    <source>
        <dbReference type="Proteomes" id="UP000284375"/>
    </source>
</evidence>
<evidence type="ECO:0000256" key="1">
    <source>
        <dbReference type="SAM" id="MobiDB-lite"/>
    </source>
</evidence>
<evidence type="ECO:0000313" key="2">
    <source>
        <dbReference type="EMBL" id="ROV89684.1"/>
    </source>
</evidence>
<dbReference type="AlphaFoldDB" id="A0A423VFA7"/>
<dbReference type="Proteomes" id="UP000284375">
    <property type="component" value="Unassembled WGS sequence"/>
</dbReference>
<protein>
    <submittedName>
        <fullName evidence="2">Uncharacterized protein</fullName>
    </submittedName>
</protein>
<name>A0A423VFA7_CYTCH</name>
<proteinExistence type="predicted"/>
<sequence>MVVQLLAPLTAQVDILLARVGGPGHLDRLVVPLHDHVLVHPQPILHQSRDDAPHPHNLPHDLHLDVVVLAAVDGLADALLHVGDAHATGALPGSQALVLDVLADPDVAVDAQDDVDLGPAAAAAAEGADLHGPHLPAAPHDAAAAAGPADGEEDAVAQLAVPQAPRVQHGAALGVQLLHLGHQQVALGEEAPDGQLVRLGAPPLDAAGEVDGRQRQAGQLEGADVDAPPLGLHLDDAAHHEVAHLGGVAGAQGPHRQELVGARDDARQRREDGLVVLLHRNE</sequence>
<reference evidence="2 3" key="1">
    <citation type="submission" date="2015-09" db="EMBL/GenBank/DDBJ databases">
        <title>Host preference determinants of Valsa canker pathogens revealed by comparative genomics.</title>
        <authorList>
            <person name="Yin Z."/>
            <person name="Huang L."/>
        </authorList>
    </citation>
    <scope>NUCLEOTIDE SEQUENCE [LARGE SCALE GENOMIC DNA]</scope>
    <source>
        <strain evidence="2 3">YSFL</strain>
    </source>
</reference>
<comment type="caution">
    <text evidence="2">The sequence shown here is derived from an EMBL/GenBank/DDBJ whole genome shotgun (WGS) entry which is preliminary data.</text>
</comment>
<organism evidence="2 3">
    <name type="scientific">Cytospora chrysosperma</name>
    <name type="common">Cytospora canker fungus</name>
    <name type="synonym">Sphaeria chrysosperma</name>
    <dbReference type="NCBI Taxonomy" id="252740"/>
    <lineage>
        <taxon>Eukaryota</taxon>
        <taxon>Fungi</taxon>
        <taxon>Dikarya</taxon>
        <taxon>Ascomycota</taxon>
        <taxon>Pezizomycotina</taxon>
        <taxon>Sordariomycetes</taxon>
        <taxon>Sordariomycetidae</taxon>
        <taxon>Diaporthales</taxon>
        <taxon>Cytosporaceae</taxon>
        <taxon>Cytospora</taxon>
    </lineage>
</organism>
<keyword evidence="3" id="KW-1185">Reference proteome</keyword>
<feature type="compositionally biased region" description="Low complexity" evidence="1">
    <location>
        <begin position="133"/>
        <end position="149"/>
    </location>
</feature>
<accession>A0A423VFA7</accession>
<feature type="region of interest" description="Disordered" evidence="1">
    <location>
        <begin position="124"/>
        <end position="151"/>
    </location>
</feature>
<gene>
    <name evidence="2" type="ORF">VSDG_08106</name>
</gene>